<name>A0A2P6NNV5_9EUKA</name>
<gene>
    <name evidence="1" type="ORF">PROFUN_06423</name>
</gene>
<dbReference type="AlphaFoldDB" id="A0A2P6NNV5"/>
<dbReference type="Proteomes" id="UP000241769">
    <property type="component" value="Unassembled WGS sequence"/>
</dbReference>
<organism evidence="1 2">
    <name type="scientific">Planoprotostelium fungivorum</name>
    <dbReference type="NCBI Taxonomy" id="1890364"/>
    <lineage>
        <taxon>Eukaryota</taxon>
        <taxon>Amoebozoa</taxon>
        <taxon>Evosea</taxon>
        <taxon>Variosea</taxon>
        <taxon>Cavosteliida</taxon>
        <taxon>Cavosteliaceae</taxon>
        <taxon>Planoprotostelium</taxon>
    </lineage>
</organism>
<protein>
    <submittedName>
        <fullName evidence="1">Uncharacterized protein</fullName>
    </submittedName>
</protein>
<dbReference type="EMBL" id="MDYQ01000042">
    <property type="protein sequence ID" value="PRP85634.1"/>
    <property type="molecule type" value="Genomic_DNA"/>
</dbReference>
<keyword evidence="2" id="KW-1185">Reference proteome</keyword>
<proteinExistence type="predicted"/>
<dbReference type="InParanoid" id="A0A2P6NNV5"/>
<comment type="caution">
    <text evidence="1">The sequence shown here is derived from an EMBL/GenBank/DDBJ whole genome shotgun (WGS) entry which is preliminary data.</text>
</comment>
<reference evidence="1 2" key="1">
    <citation type="journal article" date="2018" name="Genome Biol. Evol.">
        <title>Multiple Roots of Fruiting Body Formation in Amoebozoa.</title>
        <authorList>
            <person name="Hillmann F."/>
            <person name="Forbes G."/>
            <person name="Novohradska S."/>
            <person name="Ferling I."/>
            <person name="Riege K."/>
            <person name="Groth M."/>
            <person name="Westermann M."/>
            <person name="Marz M."/>
            <person name="Spaller T."/>
            <person name="Winckler T."/>
            <person name="Schaap P."/>
            <person name="Glockner G."/>
        </authorList>
    </citation>
    <scope>NUCLEOTIDE SEQUENCE [LARGE SCALE GENOMIC DNA]</scope>
    <source>
        <strain evidence="1 2">Jena</strain>
    </source>
</reference>
<sequence>MSGSFPDPYPTCWGIFSKRGYQQAIVAPVTMFHDHKMLHPKVLTRKTARTVQLLDEIPVTSCVSSEQPYVYTNNTNDS</sequence>
<accession>A0A2P6NNV5</accession>
<evidence type="ECO:0000313" key="1">
    <source>
        <dbReference type="EMBL" id="PRP85634.1"/>
    </source>
</evidence>
<evidence type="ECO:0000313" key="2">
    <source>
        <dbReference type="Proteomes" id="UP000241769"/>
    </source>
</evidence>